<dbReference type="EMBL" id="JAMAST010000018">
    <property type="protein sequence ID" value="MCL1632596.1"/>
    <property type="molecule type" value="Genomic_DNA"/>
</dbReference>
<dbReference type="InterPro" id="IPR015856">
    <property type="entry name" value="ABC_transpr_CbiO/EcfA_su"/>
</dbReference>
<accession>A0ABT0MCK1</accession>
<keyword evidence="5" id="KW-0547">Nucleotide-binding</keyword>
<dbReference type="InterPro" id="IPR003439">
    <property type="entry name" value="ABC_transporter-like_ATP-bd"/>
</dbReference>
<comment type="caution">
    <text evidence="10">The sequence shown here is derived from an EMBL/GenBank/DDBJ whole genome shotgun (WGS) entry which is preliminary data.</text>
</comment>
<evidence type="ECO:0000259" key="9">
    <source>
        <dbReference type="PROSITE" id="PS50893"/>
    </source>
</evidence>
<dbReference type="RefSeq" id="WP_249102460.1">
    <property type="nucleotide sequence ID" value="NZ_JAMAST010000018.1"/>
</dbReference>
<dbReference type="InterPro" id="IPR003593">
    <property type="entry name" value="AAA+_ATPase"/>
</dbReference>
<evidence type="ECO:0000256" key="5">
    <source>
        <dbReference type="ARBA" id="ARBA00022741"/>
    </source>
</evidence>
<dbReference type="InterPro" id="IPR027417">
    <property type="entry name" value="P-loop_NTPase"/>
</dbReference>
<keyword evidence="8" id="KW-0472">Membrane</keyword>
<dbReference type="InterPro" id="IPR017871">
    <property type="entry name" value="ABC_transporter-like_CS"/>
</dbReference>
<protein>
    <submittedName>
        <fullName evidence="10">Energy-coupling factor ABC transporter ATP-binding protein</fullName>
    </submittedName>
</protein>
<evidence type="ECO:0000256" key="1">
    <source>
        <dbReference type="ARBA" id="ARBA00004202"/>
    </source>
</evidence>
<dbReference type="GO" id="GO:0005524">
    <property type="term" value="F:ATP binding"/>
    <property type="evidence" value="ECO:0007669"/>
    <property type="project" value="UniProtKB-KW"/>
</dbReference>
<dbReference type="PANTHER" id="PTHR43553">
    <property type="entry name" value="HEAVY METAL TRANSPORTER"/>
    <property type="match status" value="1"/>
</dbReference>
<reference evidence="10 11" key="1">
    <citation type="submission" date="2022-05" db="EMBL/GenBank/DDBJ databases">
        <title>Sporolactobacillus sp nov CPB3-1, isolated from tree bark (Mangifera indica L.).</title>
        <authorList>
            <person name="Phuengjayaem S."/>
            <person name="Tanasupawat S."/>
        </authorList>
    </citation>
    <scope>NUCLEOTIDE SEQUENCE [LARGE SCALE GENOMIC DNA]</scope>
    <source>
        <strain evidence="10 11">CPB3-1</strain>
    </source>
</reference>
<dbReference type="CDD" id="cd03225">
    <property type="entry name" value="ABC_cobalt_CbiO_domain1"/>
    <property type="match status" value="2"/>
</dbReference>
<feature type="domain" description="ABC transporter" evidence="9">
    <location>
        <begin position="12"/>
        <end position="238"/>
    </location>
</feature>
<dbReference type="InterPro" id="IPR050095">
    <property type="entry name" value="ECF_ABC_transporter_ATP-bd"/>
</dbReference>
<dbReference type="SMART" id="SM00382">
    <property type="entry name" value="AAA"/>
    <property type="match status" value="2"/>
</dbReference>
<dbReference type="Gene3D" id="3.40.50.300">
    <property type="entry name" value="P-loop containing nucleotide triphosphate hydrolases"/>
    <property type="match status" value="2"/>
</dbReference>
<dbReference type="PANTHER" id="PTHR43553:SF19">
    <property type="entry name" value="HMP_THIAMINE IMPORT ATP-BINDING PROTEIN YKOD-RELATED"/>
    <property type="match status" value="1"/>
</dbReference>
<keyword evidence="3" id="KW-0813">Transport</keyword>
<dbReference type="PROSITE" id="PS00211">
    <property type="entry name" value="ABC_TRANSPORTER_1"/>
    <property type="match status" value="1"/>
</dbReference>
<name>A0ABT0MCK1_9BACL</name>
<evidence type="ECO:0000313" key="11">
    <source>
        <dbReference type="Proteomes" id="UP001203004"/>
    </source>
</evidence>
<evidence type="ECO:0000256" key="8">
    <source>
        <dbReference type="ARBA" id="ARBA00023136"/>
    </source>
</evidence>
<evidence type="ECO:0000256" key="3">
    <source>
        <dbReference type="ARBA" id="ARBA00022448"/>
    </source>
</evidence>
<keyword evidence="11" id="KW-1185">Reference proteome</keyword>
<gene>
    <name evidence="10" type="ORF">M3N64_11775</name>
</gene>
<evidence type="ECO:0000256" key="2">
    <source>
        <dbReference type="ARBA" id="ARBA00005417"/>
    </source>
</evidence>
<proteinExistence type="inferred from homology"/>
<evidence type="ECO:0000256" key="6">
    <source>
        <dbReference type="ARBA" id="ARBA00022840"/>
    </source>
</evidence>
<comment type="similarity">
    <text evidence="2">Belongs to the ABC transporter superfamily.</text>
</comment>
<keyword evidence="6 10" id="KW-0067">ATP-binding</keyword>
<evidence type="ECO:0000256" key="7">
    <source>
        <dbReference type="ARBA" id="ARBA00022967"/>
    </source>
</evidence>
<dbReference type="Pfam" id="PF00005">
    <property type="entry name" value="ABC_tran"/>
    <property type="match status" value="2"/>
</dbReference>
<feature type="domain" description="ABC transporter" evidence="9">
    <location>
        <begin position="266"/>
        <end position="485"/>
    </location>
</feature>
<dbReference type="Proteomes" id="UP001203004">
    <property type="component" value="Unassembled WGS sequence"/>
</dbReference>
<evidence type="ECO:0000256" key="4">
    <source>
        <dbReference type="ARBA" id="ARBA00022475"/>
    </source>
</evidence>
<comment type="subcellular location">
    <subcellularLocation>
        <location evidence="1">Cell membrane</location>
        <topology evidence="1">Peripheral membrane protein</topology>
    </subcellularLocation>
</comment>
<organism evidence="10 11">
    <name type="scientific">Sporolactobacillus mangiferae</name>
    <dbReference type="NCBI Taxonomy" id="2940498"/>
    <lineage>
        <taxon>Bacteria</taxon>
        <taxon>Bacillati</taxon>
        <taxon>Bacillota</taxon>
        <taxon>Bacilli</taxon>
        <taxon>Bacillales</taxon>
        <taxon>Sporolactobacillaceae</taxon>
        <taxon>Sporolactobacillus</taxon>
    </lineage>
</organism>
<keyword evidence="7" id="KW-1278">Translocase</keyword>
<dbReference type="SUPFAM" id="SSF52540">
    <property type="entry name" value="P-loop containing nucleoside triphosphate hydrolases"/>
    <property type="match status" value="2"/>
</dbReference>
<dbReference type="PROSITE" id="PS50893">
    <property type="entry name" value="ABC_TRANSPORTER_2"/>
    <property type="match status" value="2"/>
</dbReference>
<evidence type="ECO:0000313" key="10">
    <source>
        <dbReference type="EMBL" id="MCL1632596.1"/>
    </source>
</evidence>
<keyword evidence="4" id="KW-1003">Cell membrane</keyword>
<sequence length="486" mass="56043">MSLTNKEDRWGVEKLRLAFPKKNTMLFKDVSFHFEAKEKILLLGPSGCGKSTFLHVLSGLAPKSIELPMRTKWKRIPERWGYIFQDPETQFCMPYVDEEIAFVLENRRIPRVRMPQLIQYYLDLVQLKLQNSHQLIRTLSGGMKQRLAIASILALEPEILFLDEPTALLDPEGTETLWQTVRRIGHDRTLIIVEHKIDHVLDFIDRVVLFNADGEIFADGPKNDILTRYKSKLDAFGIWHPDAWAGYSGRKELQNTDSIDRDSPVLTLKHFVVYRQKKAQFTAEQLTIFRGEWVAIIGRNGAGKSTLIEGIMGLLRSNGQIQWPFKKPEDHVQFVFQNPEHQFITDTVEDELAFSLRIQKLSDDEIEHRVSRQLEKYDLKNERLQHPFQLSTGQKRRLSVASAMINHPDVLILDEPTFGQDARNTFALLDLFQQLQNEGTTIVMVTHEMEIVRRFATHVVHVDGGRIIKDDCDGYKQSGGAEWVTS</sequence>